<keyword evidence="6" id="KW-0328">Glycosyltransferase</keyword>
<evidence type="ECO:0000256" key="4">
    <source>
        <dbReference type="ARBA" id="ARBA00022645"/>
    </source>
</evidence>
<dbReference type="AlphaFoldDB" id="A0A933L1V8"/>
<evidence type="ECO:0000313" key="16">
    <source>
        <dbReference type="Proteomes" id="UP000782610"/>
    </source>
</evidence>
<dbReference type="PANTHER" id="PTHR32282">
    <property type="entry name" value="BINDING PROTEIN TRANSPEPTIDASE, PUTATIVE-RELATED"/>
    <property type="match status" value="1"/>
</dbReference>
<dbReference type="InterPro" id="IPR011815">
    <property type="entry name" value="PBP_1c"/>
</dbReference>
<evidence type="ECO:0000256" key="8">
    <source>
        <dbReference type="ARBA" id="ARBA00022801"/>
    </source>
</evidence>
<feature type="domain" description="Penicillin-binding C-terminal" evidence="14">
    <location>
        <begin position="583"/>
        <end position="666"/>
    </location>
</feature>
<evidence type="ECO:0000256" key="6">
    <source>
        <dbReference type="ARBA" id="ARBA00022676"/>
    </source>
</evidence>
<comment type="caution">
    <text evidence="15">The sequence shown here is derived from an EMBL/GenBank/DDBJ whole genome shotgun (WGS) entry which is preliminary data.</text>
</comment>
<dbReference type="InterPro" id="IPR036950">
    <property type="entry name" value="PBP_transglycosylase"/>
</dbReference>
<dbReference type="Gene3D" id="1.10.3810.10">
    <property type="entry name" value="Biosynthetic peptidoglycan transglycosylase-like"/>
    <property type="match status" value="1"/>
</dbReference>
<dbReference type="SUPFAM" id="SSF56601">
    <property type="entry name" value="beta-lactamase/transpeptidase-like"/>
    <property type="match status" value="1"/>
</dbReference>
<dbReference type="GO" id="GO:0030288">
    <property type="term" value="C:outer membrane-bounded periplasmic space"/>
    <property type="evidence" value="ECO:0007669"/>
    <property type="project" value="TreeGrafter"/>
</dbReference>
<organism evidence="15 16">
    <name type="scientific">Devosia nanyangense</name>
    <dbReference type="NCBI Taxonomy" id="1228055"/>
    <lineage>
        <taxon>Bacteria</taxon>
        <taxon>Pseudomonadati</taxon>
        <taxon>Pseudomonadota</taxon>
        <taxon>Alphaproteobacteria</taxon>
        <taxon>Hyphomicrobiales</taxon>
        <taxon>Devosiaceae</taxon>
        <taxon>Devosia</taxon>
    </lineage>
</organism>
<dbReference type="Pfam" id="PF00905">
    <property type="entry name" value="Transpeptidase"/>
    <property type="match status" value="1"/>
</dbReference>
<dbReference type="EC" id="2.4.99.28" evidence="10"/>
<evidence type="ECO:0000256" key="10">
    <source>
        <dbReference type="ARBA" id="ARBA00044770"/>
    </source>
</evidence>
<evidence type="ECO:0000259" key="12">
    <source>
        <dbReference type="Pfam" id="PF00905"/>
    </source>
</evidence>
<proteinExistence type="inferred from homology"/>
<evidence type="ECO:0000256" key="11">
    <source>
        <dbReference type="ARBA" id="ARBA00049902"/>
    </source>
</evidence>
<dbReference type="InterPro" id="IPR001264">
    <property type="entry name" value="Glyco_trans_51"/>
</dbReference>
<gene>
    <name evidence="15" type="primary">pbpC</name>
    <name evidence="15" type="ORF">HY834_05725</name>
</gene>
<evidence type="ECO:0000256" key="2">
    <source>
        <dbReference type="ARBA" id="ARBA00007090"/>
    </source>
</evidence>
<reference evidence="15" key="1">
    <citation type="submission" date="2020-07" db="EMBL/GenBank/DDBJ databases">
        <title>Huge and variable diversity of episymbiotic CPR bacteria and DPANN archaea in groundwater ecosystems.</title>
        <authorList>
            <person name="He C.Y."/>
            <person name="Keren R."/>
            <person name="Whittaker M."/>
            <person name="Farag I.F."/>
            <person name="Doudna J."/>
            <person name="Cate J.H.D."/>
            <person name="Banfield J.F."/>
        </authorList>
    </citation>
    <scope>NUCLEOTIDE SEQUENCE</scope>
    <source>
        <strain evidence="15">NC_groundwater_1586_Pr3_B-0.1um_66_15</strain>
    </source>
</reference>
<dbReference type="Gene3D" id="3.40.710.10">
    <property type="entry name" value="DD-peptidase/beta-lactamase superfamily"/>
    <property type="match status" value="1"/>
</dbReference>
<dbReference type="GO" id="GO:0008658">
    <property type="term" value="F:penicillin binding"/>
    <property type="evidence" value="ECO:0007669"/>
    <property type="project" value="InterPro"/>
</dbReference>
<name>A0A933L1V8_9HYPH</name>
<evidence type="ECO:0000256" key="9">
    <source>
        <dbReference type="ARBA" id="ARBA00023268"/>
    </source>
</evidence>
<evidence type="ECO:0000259" key="14">
    <source>
        <dbReference type="Pfam" id="PF06832"/>
    </source>
</evidence>
<protein>
    <recommendedName>
        <fullName evidence="10">peptidoglycan glycosyltransferase</fullName>
        <ecNumber evidence="10">2.4.99.28</ecNumber>
    </recommendedName>
</protein>
<keyword evidence="9" id="KW-0511">Multifunctional enzyme</keyword>
<sequence length="669" mass="70153">MIAGIAADLPPTPDLATLPVSTAVVDRAGLLLRPFTTSGGRWRLPVTVGEVDRHFIDMLVAYEDRNFASHHGIDWLSMLRAAGQFAGAGGHVVSGGSTLTMQVARLIEGEPTRDLNAKIRQIVHADQLERQLSKTQILTLYLTLAPYGGNIEGIRAASLAYFGKEPTRLTTAESALLVALPQSPEARRPDLHPAAALAGRNMVLDRMVSQGVISAEESASAKLEPMPSARLQFPMLAAHLAQEAVAAHPNARQVALTVDRRLQAALERLGAAHATEIGPKVSVAIVVADQASGNILASVGSAGYLAQESNGFVDMTMAVRSPGSTLKPLIYGLGFELGLAHPESLIEDRPTAFGGYVPVNFDGFSHGTVTIRQALTESLNIPAVVVLDAVGTARLVARMHRADANPLLPDNTAPGLAVGLGGVGVTLRDLVSIYAAIGRGGTPVHLKDGVTVLPEAADPAPVLDPVAAWYVSNILADVPPPLSGSPGRIAFKTGTSYGYRDAWAIGYDGKTVIGVWVGRPDGEPVPGIAGIVAAAPILFESFDKLGTPVAPLRSAPPGVLFASNPELPEPLRRFRHPNDDMVARKAAPQIAFPADGVDLDLGLRSGAGRALIVKVRNGVAPFTFFANGAPFGQSAFARQDSWTPDGPGFVTLSVVDAEGRSDAVKVFLD</sequence>
<feature type="domain" description="Penicillin-binding protein transpeptidase" evidence="12">
    <location>
        <begin position="284"/>
        <end position="513"/>
    </location>
</feature>
<dbReference type="InterPro" id="IPR009647">
    <property type="entry name" value="PBP_C"/>
</dbReference>
<keyword evidence="5" id="KW-0645">Protease</keyword>
<dbReference type="InterPro" id="IPR012338">
    <property type="entry name" value="Beta-lactam/transpept-like"/>
</dbReference>
<evidence type="ECO:0000256" key="7">
    <source>
        <dbReference type="ARBA" id="ARBA00022679"/>
    </source>
</evidence>
<dbReference type="GO" id="GO:0009252">
    <property type="term" value="P:peptidoglycan biosynthetic process"/>
    <property type="evidence" value="ECO:0007669"/>
    <property type="project" value="InterPro"/>
</dbReference>
<keyword evidence="4" id="KW-0121">Carboxypeptidase</keyword>
<dbReference type="InterPro" id="IPR023346">
    <property type="entry name" value="Lysozyme-like_dom_sf"/>
</dbReference>
<dbReference type="EMBL" id="JACRAF010000018">
    <property type="protein sequence ID" value="MBI4921228.1"/>
    <property type="molecule type" value="Genomic_DNA"/>
</dbReference>
<dbReference type="GO" id="GO:0006508">
    <property type="term" value="P:proteolysis"/>
    <property type="evidence" value="ECO:0007669"/>
    <property type="project" value="UniProtKB-KW"/>
</dbReference>
<dbReference type="Pfam" id="PF06832">
    <property type="entry name" value="BiPBP_C"/>
    <property type="match status" value="1"/>
</dbReference>
<keyword evidence="8" id="KW-0378">Hydrolase</keyword>
<feature type="domain" description="Glycosyl transferase family 51" evidence="13">
    <location>
        <begin position="40"/>
        <end position="207"/>
    </location>
</feature>
<dbReference type="InterPro" id="IPR001460">
    <property type="entry name" value="PCN-bd_Tpept"/>
</dbReference>
<comment type="similarity">
    <text evidence="3">In the N-terminal section; belongs to the glycosyltransferase 51 family.</text>
</comment>
<dbReference type="NCBIfam" id="TIGR02073">
    <property type="entry name" value="PBP_1c"/>
    <property type="match status" value="1"/>
</dbReference>
<dbReference type="Pfam" id="PF00912">
    <property type="entry name" value="Transgly"/>
    <property type="match status" value="1"/>
</dbReference>
<evidence type="ECO:0000256" key="1">
    <source>
        <dbReference type="ARBA" id="ARBA00004752"/>
    </source>
</evidence>
<accession>A0A933L1V8</accession>
<evidence type="ECO:0000256" key="5">
    <source>
        <dbReference type="ARBA" id="ARBA00022670"/>
    </source>
</evidence>
<comment type="pathway">
    <text evidence="1">Cell wall biogenesis; peptidoglycan biosynthesis.</text>
</comment>
<dbReference type="InterPro" id="IPR050396">
    <property type="entry name" value="Glycosyltr_51/Transpeptidase"/>
</dbReference>
<comment type="catalytic activity">
    <reaction evidence="11">
        <text>[GlcNAc-(1-&gt;4)-Mur2Ac(oyl-L-Ala-gamma-D-Glu-L-Lys-D-Ala-D-Ala)](n)-di-trans,octa-cis-undecaprenyl diphosphate + beta-D-GlcNAc-(1-&gt;4)-Mur2Ac(oyl-L-Ala-gamma-D-Glu-L-Lys-D-Ala-D-Ala)-di-trans,octa-cis-undecaprenyl diphosphate = [GlcNAc-(1-&gt;4)-Mur2Ac(oyl-L-Ala-gamma-D-Glu-L-Lys-D-Ala-D-Ala)](n+1)-di-trans,octa-cis-undecaprenyl diphosphate + di-trans,octa-cis-undecaprenyl diphosphate + H(+)</text>
        <dbReference type="Rhea" id="RHEA:23708"/>
        <dbReference type="Rhea" id="RHEA-COMP:9602"/>
        <dbReference type="Rhea" id="RHEA-COMP:9603"/>
        <dbReference type="ChEBI" id="CHEBI:15378"/>
        <dbReference type="ChEBI" id="CHEBI:58405"/>
        <dbReference type="ChEBI" id="CHEBI:60033"/>
        <dbReference type="ChEBI" id="CHEBI:78435"/>
        <dbReference type="EC" id="2.4.99.28"/>
    </reaction>
</comment>
<evidence type="ECO:0000259" key="13">
    <source>
        <dbReference type="Pfam" id="PF00912"/>
    </source>
</evidence>
<evidence type="ECO:0000256" key="3">
    <source>
        <dbReference type="ARBA" id="ARBA00007739"/>
    </source>
</evidence>
<evidence type="ECO:0000313" key="15">
    <source>
        <dbReference type="EMBL" id="MBI4921228.1"/>
    </source>
</evidence>
<dbReference type="GO" id="GO:0008955">
    <property type="term" value="F:peptidoglycan glycosyltransferase activity"/>
    <property type="evidence" value="ECO:0007669"/>
    <property type="project" value="UniProtKB-EC"/>
</dbReference>
<keyword evidence="7" id="KW-0808">Transferase</keyword>
<dbReference type="Proteomes" id="UP000782610">
    <property type="component" value="Unassembled WGS sequence"/>
</dbReference>
<dbReference type="PANTHER" id="PTHR32282:SF15">
    <property type="entry name" value="PENICILLIN-BINDING PROTEIN 1C"/>
    <property type="match status" value="1"/>
</dbReference>
<comment type="similarity">
    <text evidence="2">In the C-terminal section; belongs to the transpeptidase family.</text>
</comment>
<dbReference type="SUPFAM" id="SSF53955">
    <property type="entry name" value="Lysozyme-like"/>
    <property type="match status" value="1"/>
</dbReference>
<dbReference type="GO" id="GO:0004180">
    <property type="term" value="F:carboxypeptidase activity"/>
    <property type="evidence" value="ECO:0007669"/>
    <property type="project" value="UniProtKB-KW"/>
</dbReference>